<keyword evidence="4" id="KW-0548">Nucleotidyltransferase</keyword>
<dbReference type="EC" id="2.7.7.6" evidence="1"/>
<dbReference type="InterPro" id="IPR007646">
    <property type="entry name" value="RNA_pol_Rpb2_4"/>
</dbReference>
<keyword evidence="5" id="KW-0804">Transcription</keyword>
<keyword evidence="3" id="KW-0808">Transferase</keyword>
<evidence type="ECO:0000259" key="6">
    <source>
        <dbReference type="Pfam" id="PF04566"/>
    </source>
</evidence>
<evidence type="ECO:0000313" key="7">
    <source>
        <dbReference type="EMBL" id="GAG21216.1"/>
    </source>
</evidence>
<dbReference type="GO" id="GO:0003899">
    <property type="term" value="F:DNA-directed RNA polymerase activity"/>
    <property type="evidence" value="ECO:0007669"/>
    <property type="project" value="UniProtKB-EC"/>
</dbReference>
<dbReference type="AlphaFoldDB" id="X0X8B8"/>
<protein>
    <recommendedName>
        <fullName evidence="1">DNA-directed RNA polymerase</fullName>
        <ecNumber evidence="1">2.7.7.6</ecNumber>
    </recommendedName>
</protein>
<dbReference type="GO" id="GO:0006351">
    <property type="term" value="P:DNA-templated transcription"/>
    <property type="evidence" value="ECO:0007669"/>
    <property type="project" value="InterPro"/>
</dbReference>
<reference evidence="7" key="1">
    <citation type="journal article" date="2014" name="Front. Microbiol.">
        <title>High frequency of phylogenetically diverse reductive dehalogenase-homologous genes in deep subseafloor sedimentary metagenomes.</title>
        <authorList>
            <person name="Kawai M."/>
            <person name="Futagami T."/>
            <person name="Toyoda A."/>
            <person name="Takaki Y."/>
            <person name="Nishi S."/>
            <person name="Hori S."/>
            <person name="Arai W."/>
            <person name="Tsubouchi T."/>
            <person name="Morono Y."/>
            <person name="Uchiyama I."/>
            <person name="Ito T."/>
            <person name="Fujiyama A."/>
            <person name="Inagaki F."/>
            <person name="Takami H."/>
        </authorList>
    </citation>
    <scope>NUCLEOTIDE SEQUENCE</scope>
    <source>
        <strain evidence="7">Expedition CK06-06</strain>
    </source>
</reference>
<evidence type="ECO:0000256" key="1">
    <source>
        <dbReference type="ARBA" id="ARBA00012418"/>
    </source>
</evidence>
<dbReference type="PANTHER" id="PTHR20856">
    <property type="entry name" value="DNA-DIRECTED RNA POLYMERASE I SUBUNIT 2"/>
    <property type="match status" value="1"/>
</dbReference>
<gene>
    <name evidence="7" type="ORF">S01H1_47395</name>
</gene>
<dbReference type="GO" id="GO:0003677">
    <property type="term" value="F:DNA binding"/>
    <property type="evidence" value="ECO:0007669"/>
    <property type="project" value="InterPro"/>
</dbReference>
<dbReference type="Gene3D" id="3.90.1070.20">
    <property type="match status" value="1"/>
</dbReference>
<feature type="non-terminal residue" evidence="7">
    <location>
        <position position="1"/>
    </location>
</feature>
<evidence type="ECO:0000256" key="3">
    <source>
        <dbReference type="ARBA" id="ARBA00022679"/>
    </source>
</evidence>
<accession>X0X8B8</accession>
<proteinExistence type="predicted"/>
<feature type="domain" description="RNA polymerase Rpb2" evidence="6">
    <location>
        <begin position="54"/>
        <end position="114"/>
    </location>
</feature>
<dbReference type="InterPro" id="IPR015712">
    <property type="entry name" value="DNA-dir_RNA_pol_su2"/>
</dbReference>
<name>X0X8B8_9ZZZZ</name>
<evidence type="ECO:0000256" key="4">
    <source>
        <dbReference type="ARBA" id="ARBA00022695"/>
    </source>
</evidence>
<dbReference type="GO" id="GO:0000428">
    <property type="term" value="C:DNA-directed RNA polymerase complex"/>
    <property type="evidence" value="ECO:0007669"/>
    <property type="project" value="UniProtKB-KW"/>
</dbReference>
<feature type="non-terminal residue" evidence="7">
    <location>
        <position position="262"/>
    </location>
</feature>
<evidence type="ECO:0000256" key="5">
    <source>
        <dbReference type="ARBA" id="ARBA00023163"/>
    </source>
</evidence>
<organism evidence="7">
    <name type="scientific">marine sediment metagenome</name>
    <dbReference type="NCBI Taxonomy" id="412755"/>
    <lineage>
        <taxon>unclassified sequences</taxon>
        <taxon>metagenomes</taxon>
        <taxon>ecological metagenomes</taxon>
    </lineage>
</organism>
<dbReference type="SUPFAM" id="SSF64484">
    <property type="entry name" value="beta and beta-prime subunits of DNA dependent RNA-polymerase"/>
    <property type="match status" value="1"/>
</dbReference>
<sequence length="262" mass="29772">DGGNVGLHKHLSIMTQVTKRLSGYPFIEFLRQTGFNMQLLEECTTRYLSDVTKIFVNGAWVGVTSTPIEMKEQLLLYRRNGLFNIFTSIRWNEQRNEIHLHTDAGRPCHPLFHIKGDRISYENDTILDKIGNGNITWKECVLGTAKTQHEISINNNKILSPDIFAKGVNLKNTEAIVEYLDTQEMEGVMLAATSQNRDTYISKKTTHIEIDPSVILSMMANMVIFPSTNPYPRNAFSCGQSKQAVSMFHTNFQNRLDKSALI</sequence>
<keyword evidence="2" id="KW-0240">DNA-directed RNA polymerase</keyword>
<comment type="caution">
    <text evidence="7">The sequence shown here is derived from an EMBL/GenBank/DDBJ whole genome shotgun (WGS) entry which is preliminary data.</text>
</comment>
<dbReference type="EMBL" id="BARS01030386">
    <property type="protein sequence ID" value="GAG21216.1"/>
    <property type="molecule type" value="Genomic_DNA"/>
</dbReference>
<dbReference type="GO" id="GO:0032549">
    <property type="term" value="F:ribonucleoside binding"/>
    <property type="evidence" value="ECO:0007669"/>
    <property type="project" value="InterPro"/>
</dbReference>
<dbReference type="Pfam" id="PF04566">
    <property type="entry name" value="RNA_pol_Rpb2_4"/>
    <property type="match status" value="1"/>
</dbReference>
<evidence type="ECO:0000256" key="2">
    <source>
        <dbReference type="ARBA" id="ARBA00022478"/>
    </source>
</evidence>